<protein>
    <submittedName>
        <fullName evidence="10">Carbon starvation CstA family protein</fullName>
    </submittedName>
</protein>
<feature type="transmembrane region" description="Helical" evidence="8">
    <location>
        <begin position="543"/>
        <end position="567"/>
    </location>
</feature>
<feature type="transmembrane region" description="Helical" evidence="8">
    <location>
        <begin position="289"/>
        <end position="306"/>
    </location>
</feature>
<feature type="transmembrane region" description="Helical" evidence="8">
    <location>
        <begin position="367"/>
        <end position="387"/>
    </location>
</feature>
<feature type="domain" description="CstA N-terminal" evidence="9">
    <location>
        <begin position="36"/>
        <end position="592"/>
    </location>
</feature>
<evidence type="ECO:0000256" key="5">
    <source>
        <dbReference type="ARBA" id="ARBA00022692"/>
    </source>
</evidence>
<dbReference type="RefSeq" id="WP_311714658.1">
    <property type="nucleotide sequence ID" value="NZ_JAVREZ010000004.1"/>
</dbReference>
<keyword evidence="5 8" id="KW-0812">Transmembrane</keyword>
<dbReference type="Pfam" id="PF02554">
    <property type="entry name" value="CstA"/>
    <property type="match status" value="1"/>
</dbReference>
<dbReference type="EMBL" id="JAVREZ010000004">
    <property type="protein sequence ID" value="MDT0481591.1"/>
    <property type="molecule type" value="Genomic_DNA"/>
</dbReference>
<reference evidence="11" key="1">
    <citation type="submission" date="2023-07" db="EMBL/GenBank/DDBJ databases">
        <title>30 novel species of actinomycetes from the DSMZ collection.</title>
        <authorList>
            <person name="Nouioui I."/>
        </authorList>
    </citation>
    <scope>NUCLEOTIDE SEQUENCE [LARGE SCALE GENOMIC DNA]</scope>
    <source>
        <strain evidence="11">DSM 41640</strain>
    </source>
</reference>
<name>A0ABU2V8W5_9ACTN</name>
<feature type="transmembrane region" description="Helical" evidence="8">
    <location>
        <begin position="574"/>
        <end position="594"/>
    </location>
</feature>
<feature type="transmembrane region" description="Helical" evidence="8">
    <location>
        <begin position="644"/>
        <end position="665"/>
    </location>
</feature>
<dbReference type="PANTHER" id="PTHR30252">
    <property type="entry name" value="INNER MEMBRANE PEPTIDE TRANSPORTER"/>
    <property type="match status" value="1"/>
</dbReference>
<dbReference type="InterPro" id="IPR051605">
    <property type="entry name" value="CstA"/>
</dbReference>
<feature type="transmembrane region" description="Helical" evidence="8">
    <location>
        <begin position="190"/>
        <end position="211"/>
    </location>
</feature>
<dbReference type="Proteomes" id="UP001183824">
    <property type="component" value="Unassembled WGS sequence"/>
</dbReference>
<feature type="transmembrane region" description="Helical" evidence="8">
    <location>
        <begin position="508"/>
        <end position="531"/>
    </location>
</feature>
<evidence type="ECO:0000256" key="7">
    <source>
        <dbReference type="ARBA" id="ARBA00023136"/>
    </source>
</evidence>
<evidence type="ECO:0000313" key="11">
    <source>
        <dbReference type="Proteomes" id="UP001183824"/>
    </source>
</evidence>
<comment type="similarity">
    <text evidence="2">Belongs to the peptide transporter carbon starvation (CstA) (TC 2.A.114) family.</text>
</comment>
<keyword evidence="3" id="KW-0813">Transport</keyword>
<gene>
    <name evidence="10" type="ORF">RNB18_15565</name>
</gene>
<feature type="transmembrane region" description="Helical" evidence="8">
    <location>
        <begin position="257"/>
        <end position="277"/>
    </location>
</feature>
<feature type="transmembrane region" description="Helical" evidence="8">
    <location>
        <begin position="160"/>
        <end position="184"/>
    </location>
</feature>
<feature type="transmembrane region" description="Helical" evidence="8">
    <location>
        <begin position="121"/>
        <end position="140"/>
    </location>
</feature>
<evidence type="ECO:0000256" key="3">
    <source>
        <dbReference type="ARBA" id="ARBA00022448"/>
    </source>
</evidence>
<feature type="transmembrane region" description="Helical" evidence="8">
    <location>
        <begin position="9"/>
        <end position="29"/>
    </location>
</feature>
<dbReference type="PANTHER" id="PTHR30252:SF3">
    <property type="entry name" value="PYRUVATE_PROTON SYMPORTER BTST"/>
    <property type="match status" value="1"/>
</dbReference>
<sequence>MRTANVRTIVIWTLVALVGAAGWSVLALARGEDVSAAWMVAAALGSYAIGYRFYSKFIAYKVLKVDATRATPAERLNNGIDFHPTDRRVLLGHHFAAIAGAGPLVGPVLAAQMGYLPGTVWIIAGVIFAGAVQDMVVLFFSTRRDGRSLGQMAREEIGPFGGAAALIAAFAIMIILLGVLALVIVNALAASPWGTFSIAMTIPIALLMGFYLRVLRPGRVAEVSLVGVGLLLLALVAGRWVAESSWAGAFTLAPSTLVVWLVAYGFIASILPVWMLLAPRDYLSTFMKIGTIALLALGVVIALPTLKMDPVTDFASRGDGPVFAGSPFPFVFITIACGALSGFHSLISSGTTPKMIQKETQVRMIGYGSMLMESSVAIMALVAASIIDPGLYFAMNAPAGAIGTTVENASQVVTGWGYSISPAELAQAAKNVEEATLLSRTGGAPTLAVGVSEIFSKVTGGSLRAFWYHFAIMFEALFILTALDAGTRVGRFMLQDMLGNVHRPFKNISWKPGLVLTSAIVCALWGYFLWVGVHEPLGGINQLFPIFGISNQLLAAVALAVCTTLLVKSGRLKWAWITGIPLVWDATVTLTASFQKVFSSDPKVGFFKQRSVFQDAIDDGKVLPPAKSMDDMHTVVTNSTVDGVLTAVLALLIVVVIADALRVCVRHLRRPALSTLSEAPYVESKILAPAGLIPTREEREEARDAVTPTGV</sequence>
<feature type="transmembrane region" description="Helical" evidence="8">
    <location>
        <begin position="466"/>
        <end position="487"/>
    </location>
</feature>
<keyword evidence="4" id="KW-1003">Cell membrane</keyword>
<comment type="caution">
    <text evidence="10">The sequence shown here is derived from an EMBL/GenBank/DDBJ whole genome shotgun (WGS) entry which is preliminary data.</text>
</comment>
<feature type="transmembrane region" description="Helical" evidence="8">
    <location>
        <begin position="326"/>
        <end position="347"/>
    </location>
</feature>
<feature type="transmembrane region" description="Helical" evidence="8">
    <location>
        <begin position="223"/>
        <end position="242"/>
    </location>
</feature>
<proteinExistence type="inferred from homology"/>
<comment type="subcellular location">
    <subcellularLocation>
        <location evidence="1">Cell membrane</location>
        <topology evidence="1">Multi-pass membrane protein</topology>
    </subcellularLocation>
</comment>
<evidence type="ECO:0000313" key="10">
    <source>
        <dbReference type="EMBL" id="MDT0481591.1"/>
    </source>
</evidence>
<feature type="transmembrane region" description="Helical" evidence="8">
    <location>
        <begin position="95"/>
        <end position="115"/>
    </location>
</feature>
<keyword evidence="6 8" id="KW-1133">Transmembrane helix</keyword>
<evidence type="ECO:0000256" key="1">
    <source>
        <dbReference type="ARBA" id="ARBA00004651"/>
    </source>
</evidence>
<evidence type="ECO:0000256" key="6">
    <source>
        <dbReference type="ARBA" id="ARBA00022989"/>
    </source>
</evidence>
<evidence type="ECO:0000256" key="2">
    <source>
        <dbReference type="ARBA" id="ARBA00007755"/>
    </source>
</evidence>
<dbReference type="InterPro" id="IPR003706">
    <property type="entry name" value="CstA_N"/>
</dbReference>
<feature type="transmembrane region" description="Helical" evidence="8">
    <location>
        <begin position="35"/>
        <end position="54"/>
    </location>
</feature>
<organism evidence="10 11">
    <name type="scientific">Streptomyces doebereineriae</name>
    <dbReference type="NCBI Taxonomy" id="3075528"/>
    <lineage>
        <taxon>Bacteria</taxon>
        <taxon>Bacillati</taxon>
        <taxon>Actinomycetota</taxon>
        <taxon>Actinomycetes</taxon>
        <taxon>Kitasatosporales</taxon>
        <taxon>Streptomycetaceae</taxon>
        <taxon>Streptomyces</taxon>
    </lineage>
</organism>
<evidence type="ECO:0000259" key="9">
    <source>
        <dbReference type="Pfam" id="PF02554"/>
    </source>
</evidence>
<keyword evidence="7 8" id="KW-0472">Membrane</keyword>
<evidence type="ECO:0000256" key="8">
    <source>
        <dbReference type="SAM" id="Phobius"/>
    </source>
</evidence>
<evidence type="ECO:0000256" key="4">
    <source>
        <dbReference type="ARBA" id="ARBA00022475"/>
    </source>
</evidence>
<keyword evidence="11" id="KW-1185">Reference proteome</keyword>
<accession>A0ABU2V8W5</accession>